<dbReference type="Proteomes" id="UP000245390">
    <property type="component" value="Unassembled WGS sequence"/>
</dbReference>
<dbReference type="Pfam" id="PF11749">
    <property type="entry name" value="DUF3305"/>
    <property type="match status" value="1"/>
</dbReference>
<dbReference type="InterPro" id="IPR021736">
    <property type="entry name" value="DUF3305"/>
</dbReference>
<reference evidence="2 3" key="1">
    <citation type="submission" date="2018-05" db="EMBL/GenBank/DDBJ databases">
        <title>Genomic Encyclopedia of Type Strains, Phase IV (KMG-IV): sequencing the most valuable type-strain genomes for metagenomic binning, comparative biology and taxonomic classification.</title>
        <authorList>
            <person name="Goeker M."/>
        </authorList>
    </citation>
    <scope>NUCLEOTIDE SEQUENCE [LARGE SCALE GENOMIC DNA]</scope>
    <source>
        <strain evidence="2 3">DSM 103371</strain>
    </source>
</reference>
<keyword evidence="3" id="KW-1185">Reference proteome</keyword>
<gene>
    <name evidence="2" type="ORF">C8D95_11089</name>
</gene>
<dbReference type="KEGG" id="salo:EF888_00950"/>
<protein>
    <submittedName>
        <fullName evidence="2">Uncharacterized protein DUF3305</fullName>
    </submittedName>
</protein>
<evidence type="ECO:0000256" key="1">
    <source>
        <dbReference type="SAM" id="MobiDB-lite"/>
    </source>
</evidence>
<dbReference type="AlphaFoldDB" id="A0A316GJ12"/>
<dbReference type="OrthoDB" id="7271084at2"/>
<proteinExistence type="predicted"/>
<organism evidence="2 3">
    <name type="scientific">Silicimonas algicola</name>
    <dbReference type="NCBI Taxonomy" id="1826607"/>
    <lineage>
        <taxon>Bacteria</taxon>
        <taxon>Pseudomonadati</taxon>
        <taxon>Pseudomonadota</taxon>
        <taxon>Alphaproteobacteria</taxon>
        <taxon>Rhodobacterales</taxon>
        <taxon>Paracoccaceae</taxon>
    </lineage>
</organism>
<sequence length="189" mass="21256">MTPFPHQMDIPLGVVLRRRPGVTRWAKWSWSAIAVLPNAGPGGFRVLREEDGVTDFHAATLPMDLHRAEVESYRTSLMMTPPSVFVVLQKDAPNEYGIDVHAVTVSADRGQNWQDSSEMIVDPVAMPASLATLVRDFCEAHFEETEFVKRRRDAARVDRVEDGVGDPRIRQAADVYRSPATQKARREDD</sequence>
<evidence type="ECO:0000313" key="3">
    <source>
        <dbReference type="Proteomes" id="UP000245390"/>
    </source>
</evidence>
<accession>A0A316GJ12</accession>
<feature type="region of interest" description="Disordered" evidence="1">
    <location>
        <begin position="170"/>
        <end position="189"/>
    </location>
</feature>
<comment type="caution">
    <text evidence="2">The sequence shown here is derived from an EMBL/GenBank/DDBJ whole genome shotgun (WGS) entry which is preliminary data.</text>
</comment>
<name>A0A316GJ12_9RHOB</name>
<dbReference type="RefSeq" id="WP_109760585.1">
    <property type="nucleotide sequence ID" value="NZ_QGGV01000010.1"/>
</dbReference>
<dbReference type="EMBL" id="QGGV01000010">
    <property type="protein sequence ID" value="PWK54797.1"/>
    <property type="molecule type" value="Genomic_DNA"/>
</dbReference>
<evidence type="ECO:0000313" key="2">
    <source>
        <dbReference type="EMBL" id="PWK54797.1"/>
    </source>
</evidence>